<protein>
    <submittedName>
        <fullName evidence="2">Pyridoxamine 5'-phosphate oxidase family protein</fullName>
    </submittedName>
</protein>
<dbReference type="InterPro" id="IPR052917">
    <property type="entry name" value="Stress-Dev_Protein"/>
</dbReference>
<dbReference type="InterPro" id="IPR038725">
    <property type="entry name" value="YdaG_split_barrel_FMN-bd"/>
</dbReference>
<name>A0ABY3WA20_9MICC</name>
<dbReference type="Gene3D" id="2.30.110.10">
    <property type="entry name" value="Electron Transport, Fmn-binding Protein, Chain A"/>
    <property type="match status" value="1"/>
</dbReference>
<accession>A0ABY3WA20</accession>
<proteinExistence type="predicted"/>
<dbReference type="PANTHER" id="PTHR34818">
    <property type="entry name" value="PROTEIN BLI-3"/>
    <property type="match status" value="1"/>
</dbReference>
<sequence>MANDDEGRMEVAKILKDADICVLTTVNASGQLFSRPLALQEAEFDGDLWFVTQDPSPKADEIRGNPHVNVSVSGSDGYLSISGTAQIVRDKAKIDDLWGPMLEPWFENGKDDPTVALIRVEAHTAEYWKPDSPKVVTLFKLAKGMVTGKHARDIGKNDVVDL</sequence>
<dbReference type="SUPFAM" id="SSF50475">
    <property type="entry name" value="FMN-binding split barrel"/>
    <property type="match status" value="1"/>
</dbReference>
<dbReference type="InterPro" id="IPR012349">
    <property type="entry name" value="Split_barrel_FMN-bd"/>
</dbReference>
<dbReference type="EMBL" id="CP093326">
    <property type="protein sequence ID" value="UNK45166.1"/>
    <property type="molecule type" value="Genomic_DNA"/>
</dbReference>
<dbReference type="Proteomes" id="UP000829069">
    <property type="component" value="Chromosome"/>
</dbReference>
<keyword evidence="3" id="KW-1185">Reference proteome</keyword>
<evidence type="ECO:0000313" key="3">
    <source>
        <dbReference type="Proteomes" id="UP000829069"/>
    </source>
</evidence>
<reference evidence="2 3" key="1">
    <citation type="submission" date="2022-03" db="EMBL/GenBank/DDBJ databases">
        <title>Isotopic signatures of nitrous oxide derived from detoxification processes.</title>
        <authorList>
            <person name="Behrendt U."/>
            <person name="Buchen C."/>
            <person name="Well R."/>
            <person name="Ulrich A."/>
            <person name="Rohe L."/>
            <person name="Kolb S."/>
            <person name="Schloter M."/>
            <person name="Horn M.A."/>
            <person name="Augustin J."/>
        </authorList>
    </citation>
    <scope>NUCLEOTIDE SEQUENCE [LARGE SCALE GENOMIC DNA]</scope>
    <source>
        <strain evidence="2 3">S4-C24</strain>
    </source>
</reference>
<evidence type="ECO:0000313" key="2">
    <source>
        <dbReference type="EMBL" id="UNK45166.1"/>
    </source>
</evidence>
<gene>
    <name evidence="2" type="ORF">MNQ99_14640</name>
</gene>
<feature type="domain" description="General stress protein FMN-binding split barrel" evidence="1">
    <location>
        <begin position="10"/>
        <end position="150"/>
    </location>
</feature>
<evidence type="ECO:0000259" key="1">
    <source>
        <dbReference type="Pfam" id="PF16242"/>
    </source>
</evidence>
<dbReference type="Pfam" id="PF16242">
    <property type="entry name" value="Pyrid_ox_like"/>
    <property type="match status" value="1"/>
</dbReference>
<dbReference type="RefSeq" id="WP_241913439.1">
    <property type="nucleotide sequence ID" value="NZ_CP093326.1"/>
</dbReference>
<organism evidence="2 3">
    <name type="scientific">Arthrobacter sulfonylureivorans</name>
    <dbReference type="NCBI Taxonomy" id="2486855"/>
    <lineage>
        <taxon>Bacteria</taxon>
        <taxon>Bacillati</taxon>
        <taxon>Actinomycetota</taxon>
        <taxon>Actinomycetes</taxon>
        <taxon>Micrococcales</taxon>
        <taxon>Micrococcaceae</taxon>
        <taxon>Arthrobacter</taxon>
    </lineage>
</organism>
<dbReference type="PANTHER" id="PTHR34818:SF1">
    <property type="entry name" value="PROTEIN BLI-3"/>
    <property type="match status" value="1"/>
</dbReference>